<dbReference type="InterPro" id="IPR050297">
    <property type="entry name" value="LipidA_mod_glycosyltrf_83"/>
</dbReference>
<dbReference type="Pfam" id="PF13231">
    <property type="entry name" value="PMT_2"/>
    <property type="match status" value="1"/>
</dbReference>
<dbReference type="OrthoDB" id="9178203at2"/>
<accession>A0A2T3HQH5</accession>
<evidence type="ECO:0000259" key="9">
    <source>
        <dbReference type="Pfam" id="PF13231"/>
    </source>
</evidence>
<evidence type="ECO:0000313" key="11">
    <source>
        <dbReference type="Proteomes" id="UP000240912"/>
    </source>
</evidence>
<evidence type="ECO:0000256" key="4">
    <source>
        <dbReference type="ARBA" id="ARBA00022679"/>
    </source>
</evidence>
<name>A0A2T3HQH5_9SPHI</name>
<evidence type="ECO:0000256" key="5">
    <source>
        <dbReference type="ARBA" id="ARBA00022692"/>
    </source>
</evidence>
<feature type="transmembrane region" description="Helical" evidence="8">
    <location>
        <begin position="162"/>
        <end position="191"/>
    </location>
</feature>
<protein>
    <submittedName>
        <fullName evidence="10">Glycosyl transferase</fullName>
    </submittedName>
</protein>
<feature type="domain" description="Glycosyltransferase RgtA/B/C/D-like" evidence="9">
    <location>
        <begin position="59"/>
        <end position="219"/>
    </location>
</feature>
<feature type="transmembrane region" description="Helical" evidence="8">
    <location>
        <begin position="65"/>
        <end position="98"/>
    </location>
</feature>
<evidence type="ECO:0000256" key="8">
    <source>
        <dbReference type="SAM" id="Phobius"/>
    </source>
</evidence>
<feature type="transmembrane region" description="Helical" evidence="8">
    <location>
        <begin position="203"/>
        <end position="222"/>
    </location>
</feature>
<feature type="transmembrane region" description="Helical" evidence="8">
    <location>
        <begin position="356"/>
        <end position="375"/>
    </location>
</feature>
<dbReference type="Proteomes" id="UP000240912">
    <property type="component" value="Unassembled WGS sequence"/>
</dbReference>
<dbReference type="InterPro" id="IPR038731">
    <property type="entry name" value="RgtA/B/C-like"/>
</dbReference>
<feature type="transmembrane region" description="Helical" evidence="8">
    <location>
        <begin position="405"/>
        <end position="426"/>
    </location>
</feature>
<feature type="transmembrane region" description="Helical" evidence="8">
    <location>
        <begin position="301"/>
        <end position="319"/>
    </location>
</feature>
<comment type="subcellular location">
    <subcellularLocation>
        <location evidence="1">Cell membrane</location>
        <topology evidence="1">Multi-pass membrane protein</topology>
    </subcellularLocation>
</comment>
<reference evidence="10 11" key="1">
    <citation type="submission" date="2018-03" db="EMBL/GenBank/DDBJ databases">
        <authorList>
            <person name="Keele B.F."/>
        </authorList>
    </citation>
    <scope>NUCLEOTIDE SEQUENCE [LARGE SCALE GENOMIC DNA]</scope>
    <source>
        <strain evidence="10 11">YL28-9</strain>
    </source>
</reference>
<evidence type="ECO:0000256" key="6">
    <source>
        <dbReference type="ARBA" id="ARBA00022989"/>
    </source>
</evidence>
<evidence type="ECO:0000313" key="10">
    <source>
        <dbReference type="EMBL" id="PST84637.1"/>
    </source>
</evidence>
<gene>
    <name evidence="10" type="ORF">C7T94_00425</name>
</gene>
<dbReference type="GO" id="GO:0010041">
    <property type="term" value="P:response to iron(III) ion"/>
    <property type="evidence" value="ECO:0007669"/>
    <property type="project" value="TreeGrafter"/>
</dbReference>
<comment type="caution">
    <text evidence="10">The sequence shown here is derived from an EMBL/GenBank/DDBJ whole genome shotgun (WGS) entry which is preliminary data.</text>
</comment>
<sequence length="545" mass="61600">MPSEKSMLYLLGLLILFGAASLAGPVMEPDAALYASIAKNIVLRGDWINLFGNGGEWLDKPHLPFWLAAASFKIFGLSAFAYKLPSFLAGLLGLVYLYRLALHLYNRQTALLAAVIYFSSLHLILCNYDVRAEVYLTAFSVGALYHYFLARGERWVWHIIAGSFMAALAVMTKGIFVLMPLFGGFILYWLLTGQWRSLFSARWWLAIALILAFISPELYCLYRQFDMHPDKVVFGQTNVSGIRFFFWDSQFGRFFNNGPIKGKGDLSFFIHTTLWAFLPWSLILFAAVWRDLRHIKRVLNAKAIIFLVAALTFIIFSLSKFQLPHYIILIFPQLAILSSAYLGTLSPVALRSWRSIQAIICVLACLLLAVIVFFFGVKGSGLFYILVVAAVSLIAWQGLRSAQRGIVWSSVTFALLFLIFVNFFFYPALLQYQAGMQAARWSAVQGLKGRPVIYKQLMNAYAFEFYHPGLVDRAETPEALAELQTDKPLLVYADTESAAELEERFGAVRLKAFKGYHITRLKPKFLNAATREGTLDSFVLLKIER</sequence>
<keyword evidence="7 8" id="KW-0472">Membrane</keyword>
<feature type="transmembrane region" description="Helical" evidence="8">
    <location>
        <begin position="110"/>
        <end position="128"/>
    </location>
</feature>
<dbReference type="AlphaFoldDB" id="A0A2T3HQH5"/>
<keyword evidence="3" id="KW-0328">Glycosyltransferase</keyword>
<keyword evidence="4 10" id="KW-0808">Transferase</keyword>
<keyword evidence="5 8" id="KW-0812">Transmembrane</keyword>
<keyword evidence="2" id="KW-1003">Cell membrane</keyword>
<keyword evidence="6 8" id="KW-1133">Transmembrane helix</keyword>
<organism evidence="10 11">
    <name type="scientific">Pedobacter yulinensis</name>
    <dbReference type="NCBI Taxonomy" id="2126353"/>
    <lineage>
        <taxon>Bacteria</taxon>
        <taxon>Pseudomonadati</taxon>
        <taxon>Bacteroidota</taxon>
        <taxon>Sphingobacteriia</taxon>
        <taxon>Sphingobacteriales</taxon>
        <taxon>Sphingobacteriaceae</taxon>
        <taxon>Pedobacter</taxon>
    </lineage>
</organism>
<evidence type="ECO:0000256" key="3">
    <source>
        <dbReference type="ARBA" id="ARBA00022676"/>
    </source>
</evidence>
<proteinExistence type="predicted"/>
<dbReference type="PANTHER" id="PTHR33908:SF3">
    <property type="entry name" value="UNDECAPRENYL PHOSPHATE-ALPHA-4-AMINO-4-DEOXY-L-ARABINOSE ARABINOSYL TRANSFERASE"/>
    <property type="match status" value="1"/>
</dbReference>
<keyword evidence="11" id="KW-1185">Reference proteome</keyword>
<dbReference type="GO" id="GO:0016763">
    <property type="term" value="F:pentosyltransferase activity"/>
    <property type="evidence" value="ECO:0007669"/>
    <property type="project" value="TreeGrafter"/>
</dbReference>
<feature type="transmembrane region" description="Helical" evidence="8">
    <location>
        <begin position="326"/>
        <end position="350"/>
    </location>
</feature>
<evidence type="ECO:0000256" key="2">
    <source>
        <dbReference type="ARBA" id="ARBA00022475"/>
    </source>
</evidence>
<evidence type="ECO:0000256" key="7">
    <source>
        <dbReference type="ARBA" id="ARBA00023136"/>
    </source>
</evidence>
<feature type="transmembrane region" description="Helical" evidence="8">
    <location>
        <begin position="268"/>
        <end position="289"/>
    </location>
</feature>
<dbReference type="PANTHER" id="PTHR33908">
    <property type="entry name" value="MANNOSYLTRANSFERASE YKCB-RELATED"/>
    <property type="match status" value="1"/>
</dbReference>
<dbReference type="GO" id="GO:0005886">
    <property type="term" value="C:plasma membrane"/>
    <property type="evidence" value="ECO:0007669"/>
    <property type="project" value="UniProtKB-SubCell"/>
</dbReference>
<dbReference type="GO" id="GO:0009103">
    <property type="term" value="P:lipopolysaccharide biosynthetic process"/>
    <property type="evidence" value="ECO:0007669"/>
    <property type="project" value="UniProtKB-ARBA"/>
</dbReference>
<evidence type="ECO:0000256" key="1">
    <source>
        <dbReference type="ARBA" id="ARBA00004651"/>
    </source>
</evidence>
<dbReference type="EMBL" id="PYLS01000001">
    <property type="protein sequence ID" value="PST84637.1"/>
    <property type="molecule type" value="Genomic_DNA"/>
</dbReference>
<feature type="transmembrane region" description="Helical" evidence="8">
    <location>
        <begin position="382"/>
        <end position="399"/>
    </location>
</feature>